<feature type="region of interest" description="Disordered" evidence="5">
    <location>
        <begin position="297"/>
        <end position="319"/>
    </location>
</feature>
<comment type="caution">
    <text evidence="7">The sequence shown here is derived from an EMBL/GenBank/DDBJ whole genome shotgun (WGS) entry which is preliminary data.</text>
</comment>
<gene>
    <name evidence="7" type="ORF">EIP91_006165</name>
</gene>
<accession>A0A4R0R8Y3</accession>
<dbReference type="STRING" id="92696.A0A4R0R8Y3"/>
<evidence type="ECO:0000313" key="7">
    <source>
        <dbReference type="EMBL" id="TCD62983.1"/>
    </source>
</evidence>
<feature type="transmembrane region" description="Helical" evidence="6">
    <location>
        <begin position="174"/>
        <end position="201"/>
    </location>
</feature>
<dbReference type="SMART" id="SM01160">
    <property type="entry name" value="DUF1751"/>
    <property type="match status" value="1"/>
</dbReference>
<dbReference type="GO" id="GO:0006890">
    <property type="term" value="P:retrograde vesicle-mediated transport, Golgi to endoplasmic reticulum"/>
    <property type="evidence" value="ECO:0007669"/>
    <property type="project" value="InterPro"/>
</dbReference>
<protein>
    <submittedName>
        <fullName evidence="7">Uncharacterized protein</fullName>
    </submittedName>
</protein>
<dbReference type="Proteomes" id="UP000292702">
    <property type="component" value="Unassembled WGS sequence"/>
</dbReference>
<dbReference type="InterPro" id="IPR013861">
    <property type="entry name" value="TMEM115/Pdh1/Rbl19"/>
</dbReference>
<comment type="subcellular location">
    <subcellularLocation>
        <location evidence="1">Membrane</location>
        <topology evidence="1">Multi-pass membrane protein</topology>
    </subcellularLocation>
</comment>
<feature type="transmembrane region" description="Helical" evidence="6">
    <location>
        <begin position="71"/>
        <end position="90"/>
    </location>
</feature>
<evidence type="ECO:0000256" key="6">
    <source>
        <dbReference type="SAM" id="Phobius"/>
    </source>
</evidence>
<dbReference type="OrthoDB" id="73612at2759"/>
<sequence length="1400" mass="155473">MAVLSTAPLQFITSIPPVTRAFTALTVVSSLLYYALWWTGGDDFSAPYLVLVPGSSVFYPWTFVTSAFVETTIFELALTLLVIPASLRYLERLWGAVETLKFIVVTVGVSNIIAFGLNWLEFLVLRNPMFLYGMQYHGQMALQIGVLVGFTQLIPEHQVQLFGFIKARVKTLPMSYVTVSTVLCILGFQSPWIVIQFGWLVSYIWLRFYKKNSDVVGGGPAYGDRSETFAFVGWFPPFIHTPITLLANTAHKLATRFHVIPLSSSDVEAGYTQVPGGARAEAERRRAMALKALDQRLAGSASSPSPRPPPSATVNGSSQWLPIRKVSVNGKNMQSTIEPNGDANLSNTDELFTKHTVGEVRAIQQRLRADADAKQQELRLMVGERYRDLLQASTSIIEIAQSSLNVRNAFEEMQNVSLATRPLQVPQSTAATGDEDAYLHALQSLSAHMKLLLDAPEHLWRLMEKRRYLHAAWLFLLSRVVHSALLLEDEDDAGWSTYGISVSEQFPLVQRQWDTVSQFRTQITHKATLFLREHTLSSTDACAALLTLHLLESRPLPETFTIFLTQRTRALTTLLNRSRGGANGTASETLHQAGRDPSHPPSKTILRSVRQKAEAALQVVAQTLITTRVIFLGSVSRSTPLVADVLHYIATESTPNSPLPQELQLTTQILLSSLPSSTHYSLLPSSIKGYKPYIDDASASSSHTHVQVRDWFRDALHDLEKAAGVWLMELKSIRDVWSLRSRLQKWVDNVDGVAADEKLQLNATVNSWCQKRTRQIWQSEIDITRTAFREALFSTLTTNRDALNASLSGVQASEHVFQPLQLPSLQNPLTPSSSVASFAKYRKALQRQLLGRTASLNAVVEIVETRMRTLHNDLDFVKGDDEASRPETLQLLESYRRDAESLCEEVVSVLQDSLVSLGDTSEHTIGGVVFVGRVAAEFSSSRLFRSDLDCSPEHLDAFRQRTRAIHDQTLQKWRDHAVEEVVRKQWLSTSSHHRRRHIDGRNCGPSPAILGALTSLSGSMQELGSSLDLERRSSWSVDTLAALVHAVLRVVDDGTGDRAPAEGYWDLNLLLQICRTWGQLGTRLTELLLTNIADLREKMIAQGVAEDTLGDKMTADHLSRMQMLFSALLPPASFPPPSSSDGKPNATSNLLRFGVPSQETQVEPGVDIVKPAMRLGLLLTCTTFVSIHNDDGHSRAMNLPGELAYPLEDIYIFRKFRSPVPYAAGSHLEEERHRMALCEVPIESGGCPKTELLVPFVVLHIAGGHHCGRPLSIINVCLTWFLFSVSYCLLFYSGHLGQTKPPHSLCLAQAALTNAALPTTAIALLILVIRSWFSFHPEHFSLAVLWVARSPRYVQAAIVFVPPYLTFVIICFLVIQFGVKHPDTIMAPSGLYCTVQSPTL</sequence>
<dbReference type="PANTHER" id="PTHR13377">
    <property type="entry name" value="PLACENTAL PROTEIN 6"/>
    <property type="match status" value="1"/>
</dbReference>
<feature type="transmembrane region" description="Helical" evidence="6">
    <location>
        <begin position="136"/>
        <end position="154"/>
    </location>
</feature>
<dbReference type="GO" id="GO:0005794">
    <property type="term" value="C:Golgi apparatus"/>
    <property type="evidence" value="ECO:0007669"/>
    <property type="project" value="TreeGrafter"/>
</dbReference>
<feature type="region of interest" description="Disordered" evidence="5">
    <location>
        <begin position="578"/>
        <end position="602"/>
    </location>
</feature>
<dbReference type="InterPro" id="IPR035952">
    <property type="entry name" value="Rhomboid-like_sf"/>
</dbReference>
<evidence type="ECO:0000256" key="3">
    <source>
        <dbReference type="ARBA" id="ARBA00022989"/>
    </source>
</evidence>
<dbReference type="EMBL" id="RWJN01000331">
    <property type="protein sequence ID" value="TCD62983.1"/>
    <property type="molecule type" value="Genomic_DNA"/>
</dbReference>
<reference evidence="7 8" key="1">
    <citation type="submission" date="2018-11" db="EMBL/GenBank/DDBJ databases">
        <title>Genome assembly of Steccherinum ochraceum LE-BIN_3174, the white-rot fungus of the Steccherinaceae family (The Residual Polyporoid clade, Polyporales, Basidiomycota).</title>
        <authorList>
            <person name="Fedorova T.V."/>
            <person name="Glazunova O.A."/>
            <person name="Landesman E.O."/>
            <person name="Moiseenko K.V."/>
            <person name="Psurtseva N.V."/>
            <person name="Savinova O.S."/>
            <person name="Shakhova N.V."/>
            <person name="Tyazhelova T.V."/>
            <person name="Vasina D.V."/>
        </authorList>
    </citation>
    <scope>NUCLEOTIDE SEQUENCE [LARGE SCALE GENOMIC DNA]</scope>
    <source>
        <strain evidence="7 8">LE-BIN_3174</strain>
    </source>
</reference>
<feature type="transmembrane region" description="Helical" evidence="6">
    <location>
        <begin position="102"/>
        <end position="124"/>
    </location>
</feature>
<feature type="transmembrane region" description="Helical" evidence="6">
    <location>
        <begin position="1273"/>
        <end position="1293"/>
    </location>
</feature>
<dbReference type="GO" id="GO:0016020">
    <property type="term" value="C:membrane"/>
    <property type="evidence" value="ECO:0007669"/>
    <property type="project" value="UniProtKB-SubCell"/>
</dbReference>
<keyword evidence="3 6" id="KW-1133">Transmembrane helix</keyword>
<organism evidence="7 8">
    <name type="scientific">Steccherinum ochraceum</name>
    <dbReference type="NCBI Taxonomy" id="92696"/>
    <lineage>
        <taxon>Eukaryota</taxon>
        <taxon>Fungi</taxon>
        <taxon>Dikarya</taxon>
        <taxon>Basidiomycota</taxon>
        <taxon>Agaricomycotina</taxon>
        <taxon>Agaricomycetes</taxon>
        <taxon>Polyporales</taxon>
        <taxon>Steccherinaceae</taxon>
        <taxon>Steccherinum</taxon>
    </lineage>
</organism>
<dbReference type="Gene3D" id="1.20.1540.10">
    <property type="entry name" value="Rhomboid-like"/>
    <property type="match status" value="1"/>
</dbReference>
<name>A0A4R0R8Y3_9APHY</name>
<evidence type="ECO:0000313" key="8">
    <source>
        <dbReference type="Proteomes" id="UP000292702"/>
    </source>
</evidence>
<evidence type="ECO:0000256" key="4">
    <source>
        <dbReference type="ARBA" id="ARBA00023136"/>
    </source>
</evidence>
<evidence type="ECO:0000256" key="1">
    <source>
        <dbReference type="ARBA" id="ARBA00004141"/>
    </source>
</evidence>
<evidence type="ECO:0000256" key="2">
    <source>
        <dbReference type="ARBA" id="ARBA00022692"/>
    </source>
</evidence>
<keyword evidence="4 6" id="KW-0472">Membrane</keyword>
<feature type="transmembrane region" description="Helical" evidence="6">
    <location>
        <begin position="1353"/>
        <end position="1375"/>
    </location>
</feature>
<dbReference type="Pfam" id="PF08700">
    <property type="entry name" value="VPS51_Exo84_N"/>
    <property type="match status" value="1"/>
</dbReference>
<proteinExistence type="predicted"/>
<dbReference type="Pfam" id="PF08551">
    <property type="entry name" value="DUF1751"/>
    <property type="match status" value="1"/>
</dbReference>
<dbReference type="FunFam" id="1.20.1540.10:FF:000004">
    <property type="entry name" value="Transmembrane protein 115"/>
    <property type="match status" value="1"/>
</dbReference>
<feature type="transmembrane region" description="Helical" evidence="6">
    <location>
        <begin position="1305"/>
        <end position="1333"/>
    </location>
</feature>
<keyword evidence="8" id="KW-1185">Reference proteome</keyword>
<keyword evidence="2 6" id="KW-0812">Transmembrane</keyword>
<dbReference type="PANTHER" id="PTHR13377:SF3">
    <property type="entry name" value="TRANSMEMBRANE PROTEIN 115"/>
    <property type="match status" value="1"/>
</dbReference>
<evidence type="ECO:0000256" key="5">
    <source>
        <dbReference type="SAM" id="MobiDB-lite"/>
    </source>
</evidence>
<dbReference type="SUPFAM" id="SSF144091">
    <property type="entry name" value="Rhomboid-like"/>
    <property type="match status" value="1"/>
</dbReference>